<organism evidence="9 10">
    <name type="scientific">Yoonia phaeophyticola</name>
    <dbReference type="NCBI Taxonomy" id="3137369"/>
    <lineage>
        <taxon>Bacteria</taxon>
        <taxon>Pseudomonadati</taxon>
        <taxon>Pseudomonadota</taxon>
        <taxon>Alphaproteobacteria</taxon>
        <taxon>Rhodobacterales</taxon>
        <taxon>Paracoccaceae</taxon>
        <taxon>Yoonia</taxon>
    </lineage>
</organism>
<evidence type="ECO:0000256" key="2">
    <source>
        <dbReference type="ARBA" id="ARBA00022519"/>
    </source>
</evidence>
<accession>A0ABZ2UZ58</accession>
<comment type="subcellular location">
    <subcellularLocation>
        <location evidence="7">Cell inner membrane</location>
        <topology evidence="7">Single-pass type II membrane protein</topology>
    </subcellularLocation>
    <text evidence="7">Localizes to the division septum.</text>
</comment>
<dbReference type="Gene3D" id="3.40.50.11690">
    <property type="entry name" value="Cell division protein FtsQ/DivIB"/>
    <property type="match status" value="1"/>
</dbReference>
<keyword evidence="7" id="KW-0472">Membrane</keyword>
<evidence type="ECO:0000313" key="9">
    <source>
        <dbReference type="EMBL" id="WZC47454.1"/>
    </source>
</evidence>
<evidence type="ECO:0000256" key="7">
    <source>
        <dbReference type="HAMAP-Rule" id="MF_00911"/>
    </source>
</evidence>
<comment type="function">
    <text evidence="7">Essential cell division protein.</text>
</comment>
<dbReference type="RefSeq" id="WP_341365574.1">
    <property type="nucleotide sequence ID" value="NZ_CP150951.2"/>
</dbReference>
<evidence type="ECO:0000256" key="3">
    <source>
        <dbReference type="ARBA" id="ARBA00022618"/>
    </source>
</evidence>
<dbReference type="Pfam" id="PF03799">
    <property type="entry name" value="FtsQ_DivIB_C"/>
    <property type="match status" value="1"/>
</dbReference>
<keyword evidence="4 7" id="KW-0812">Transmembrane</keyword>
<gene>
    <name evidence="7" type="primary">ftsQ</name>
    <name evidence="9" type="ORF">AABB29_10985</name>
</gene>
<keyword evidence="10" id="KW-1185">Reference proteome</keyword>
<protein>
    <recommendedName>
        <fullName evidence="7">Cell division protein FtsQ</fullName>
    </recommendedName>
</protein>
<dbReference type="InterPro" id="IPR045335">
    <property type="entry name" value="FtsQ_C_sf"/>
</dbReference>
<keyword evidence="5 7" id="KW-1133">Transmembrane helix</keyword>
<evidence type="ECO:0000259" key="8">
    <source>
        <dbReference type="Pfam" id="PF03799"/>
    </source>
</evidence>
<proteinExistence type="inferred from homology"/>
<name>A0ABZ2UZ58_9RHOB</name>
<feature type="transmembrane region" description="Helical" evidence="7">
    <location>
        <begin position="37"/>
        <end position="56"/>
    </location>
</feature>
<dbReference type="PANTHER" id="PTHR35851">
    <property type="entry name" value="CELL DIVISION PROTEIN FTSQ"/>
    <property type="match status" value="1"/>
</dbReference>
<dbReference type="InterPro" id="IPR005548">
    <property type="entry name" value="Cell_div_FtsQ/DivIB_C"/>
</dbReference>
<reference evidence="10" key="1">
    <citation type="submission" date="2024-04" db="EMBL/GenBank/DDBJ databases">
        <title>Phylogenomic analyses of a clade within the roseobacter group suggest taxonomic reassignments of species of the genera Aestuariivita, Citreicella, Loktanella, Nautella, Pelagibaca, Ruegeria, Thalassobius, Thiobacimonas and Tropicibacter, and the proposal o.</title>
        <authorList>
            <person name="Jeon C.O."/>
        </authorList>
    </citation>
    <scope>NUCLEOTIDE SEQUENCE [LARGE SCALE GENOMIC DNA]</scope>
    <source>
        <strain evidence="10">BS5-3</strain>
    </source>
</reference>
<dbReference type="PANTHER" id="PTHR35851:SF1">
    <property type="entry name" value="CELL DIVISION PROTEIN FTSQ"/>
    <property type="match status" value="1"/>
</dbReference>
<evidence type="ECO:0000256" key="4">
    <source>
        <dbReference type="ARBA" id="ARBA00022692"/>
    </source>
</evidence>
<sequence length="300" mass="32741">MRSLMQRRAPATAPRDPAPSKLGYRFQRLMLTPGFRATVRIGVPILLIAAIAGSWYSKPENRSALAATIAETKRSFQERPQFMVQALNITGADEQTMATVAGLVPSEYPMSSFDLDLEAIRRDVEALEPVQTASVRVGQAGLLEVVLTPRLPVALWRDGPVLRLIDAEGVRSGTVSSRADRLDLPLIAGDGAEQNIQEALALYAGAGPLRERVRGLVRMGERRWDIILDREQRILLPGDGAVAALDRVIALNDAQDMLSRDVAIVDMRNAERPTLRMNEEAAAALRRASTTNDNNNGASN</sequence>
<keyword evidence="1 7" id="KW-1003">Cell membrane</keyword>
<evidence type="ECO:0000256" key="5">
    <source>
        <dbReference type="ARBA" id="ARBA00022989"/>
    </source>
</evidence>
<comment type="similarity">
    <text evidence="7">Belongs to the FtsQ/DivIB family. FtsQ subfamily.</text>
</comment>
<evidence type="ECO:0000313" key="10">
    <source>
        <dbReference type="Proteomes" id="UP001440612"/>
    </source>
</evidence>
<dbReference type="HAMAP" id="MF_00911">
    <property type="entry name" value="FtsQ_subfam"/>
    <property type="match status" value="1"/>
</dbReference>
<keyword evidence="3 7" id="KW-0132">Cell division</keyword>
<evidence type="ECO:0000256" key="6">
    <source>
        <dbReference type="ARBA" id="ARBA00023306"/>
    </source>
</evidence>
<dbReference type="GO" id="GO:0051301">
    <property type="term" value="P:cell division"/>
    <property type="evidence" value="ECO:0007669"/>
    <property type="project" value="UniProtKB-KW"/>
</dbReference>
<dbReference type="EMBL" id="CP150951">
    <property type="protein sequence ID" value="WZC47454.1"/>
    <property type="molecule type" value="Genomic_DNA"/>
</dbReference>
<keyword evidence="6 7" id="KW-0131">Cell cycle</keyword>
<feature type="domain" description="Cell division protein FtsQ/DivIB C-terminal" evidence="8">
    <location>
        <begin position="154"/>
        <end position="268"/>
    </location>
</feature>
<dbReference type="InterPro" id="IPR026579">
    <property type="entry name" value="FtsQ"/>
</dbReference>
<dbReference type="Proteomes" id="UP001440612">
    <property type="component" value="Chromosome"/>
</dbReference>
<keyword evidence="2 7" id="KW-0997">Cell inner membrane</keyword>
<evidence type="ECO:0000256" key="1">
    <source>
        <dbReference type="ARBA" id="ARBA00022475"/>
    </source>
</evidence>